<dbReference type="OrthoDB" id="10032492at2759"/>
<feature type="domain" description="CWH43-like N-terminal" evidence="2">
    <location>
        <begin position="6"/>
        <end position="49"/>
    </location>
</feature>
<keyword evidence="1" id="KW-0472">Membrane</keyword>
<dbReference type="Pfam" id="PF10277">
    <property type="entry name" value="Frag1"/>
    <property type="match status" value="1"/>
</dbReference>
<gene>
    <name evidence="3" type="ORF">BS50DRAFT_575647</name>
</gene>
<dbReference type="AlphaFoldDB" id="A0A2T2NJU2"/>
<evidence type="ECO:0000259" key="2">
    <source>
        <dbReference type="Pfam" id="PF10277"/>
    </source>
</evidence>
<organism evidence="3 4">
    <name type="scientific">Corynespora cassiicola Philippines</name>
    <dbReference type="NCBI Taxonomy" id="1448308"/>
    <lineage>
        <taxon>Eukaryota</taxon>
        <taxon>Fungi</taxon>
        <taxon>Dikarya</taxon>
        <taxon>Ascomycota</taxon>
        <taxon>Pezizomycotina</taxon>
        <taxon>Dothideomycetes</taxon>
        <taxon>Pleosporomycetidae</taxon>
        <taxon>Pleosporales</taxon>
        <taxon>Corynesporascaceae</taxon>
        <taxon>Corynespora</taxon>
    </lineage>
</organism>
<accession>A0A2T2NJU2</accession>
<evidence type="ECO:0000256" key="1">
    <source>
        <dbReference type="SAM" id="Phobius"/>
    </source>
</evidence>
<sequence>MWVISYWIIPIFSSLVWLAMLIAMLVTWSVQGSPHYSSMNERQTIAYISGKLESATCSHGSGTNLG</sequence>
<dbReference type="EMBL" id="KZ678137">
    <property type="protein sequence ID" value="PSN65670.1"/>
    <property type="molecule type" value="Genomic_DNA"/>
</dbReference>
<evidence type="ECO:0000313" key="4">
    <source>
        <dbReference type="Proteomes" id="UP000240883"/>
    </source>
</evidence>
<dbReference type="STRING" id="1448308.A0A2T2NJU2"/>
<keyword evidence="1" id="KW-1133">Transmembrane helix</keyword>
<dbReference type="InterPro" id="IPR019402">
    <property type="entry name" value="CWH43_N"/>
</dbReference>
<protein>
    <recommendedName>
        <fullName evidence="2">CWH43-like N-terminal domain-containing protein</fullName>
    </recommendedName>
</protein>
<feature type="transmembrane region" description="Helical" evidence="1">
    <location>
        <begin position="6"/>
        <end position="30"/>
    </location>
</feature>
<dbReference type="Proteomes" id="UP000240883">
    <property type="component" value="Unassembled WGS sequence"/>
</dbReference>
<reference evidence="3 4" key="1">
    <citation type="journal article" date="2018" name="Front. Microbiol.">
        <title>Genome-Wide Analysis of Corynespora cassiicola Leaf Fall Disease Putative Effectors.</title>
        <authorList>
            <person name="Lopez D."/>
            <person name="Ribeiro S."/>
            <person name="Label P."/>
            <person name="Fumanal B."/>
            <person name="Venisse J.S."/>
            <person name="Kohler A."/>
            <person name="de Oliveira R.R."/>
            <person name="Labutti K."/>
            <person name="Lipzen A."/>
            <person name="Lail K."/>
            <person name="Bauer D."/>
            <person name="Ohm R.A."/>
            <person name="Barry K.W."/>
            <person name="Spatafora J."/>
            <person name="Grigoriev I.V."/>
            <person name="Martin F.M."/>
            <person name="Pujade-Renaud V."/>
        </authorList>
    </citation>
    <scope>NUCLEOTIDE SEQUENCE [LARGE SCALE GENOMIC DNA]</scope>
    <source>
        <strain evidence="3 4">Philippines</strain>
    </source>
</reference>
<keyword evidence="1" id="KW-0812">Transmembrane</keyword>
<keyword evidence="4" id="KW-1185">Reference proteome</keyword>
<proteinExistence type="predicted"/>
<evidence type="ECO:0000313" key="3">
    <source>
        <dbReference type="EMBL" id="PSN65670.1"/>
    </source>
</evidence>
<name>A0A2T2NJU2_CORCC</name>